<dbReference type="InterPro" id="IPR013766">
    <property type="entry name" value="Thioredoxin_domain"/>
</dbReference>
<accession>A0A317XYK9</accession>
<keyword evidence="3" id="KW-1185">Reference proteome</keyword>
<gene>
    <name evidence="2" type="ORF">BCV70DRAFT_214823</name>
</gene>
<protein>
    <submittedName>
        <fullName evidence="2">Thioredoxin-like protein</fullName>
    </submittedName>
</protein>
<reference evidence="2 3" key="1">
    <citation type="journal article" date="2018" name="Mol. Biol. Evol.">
        <title>Broad Genomic Sampling Reveals a Smut Pathogenic Ancestry of the Fungal Clade Ustilaginomycotina.</title>
        <authorList>
            <person name="Kijpornyongpan T."/>
            <person name="Mondo S.J."/>
            <person name="Barry K."/>
            <person name="Sandor L."/>
            <person name="Lee J."/>
            <person name="Lipzen A."/>
            <person name="Pangilinan J."/>
            <person name="LaButti K."/>
            <person name="Hainaut M."/>
            <person name="Henrissat B."/>
            <person name="Grigoriev I.V."/>
            <person name="Spatafora J.W."/>
            <person name="Aime M.C."/>
        </authorList>
    </citation>
    <scope>NUCLEOTIDE SEQUENCE [LARGE SCALE GENOMIC DNA]</scope>
    <source>
        <strain evidence="2 3">MCA 3645</strain>
    </source>
</reference>
<dbReference type="SUPFAM" id="SSF52833">
    <property type="entry name" value="Thioredoxin-like"/>
    <property type="match status" value="1"/>
</dbReference>
<dbReference type="OrthoDB" id="2121326at2759"/>
<dbReference type="CDD" id="cd02947">
    <property type="entry name" value="TRX_family"/>
    <property type="match status" value="1"/>
</dbReference>
<dbReference type="GO" id="GO:0015035">
    <property type="term" value="F:protein-disulfide reductase activity"/>
    <property type="evidence" value="ECO:0007669"/>
    <property type="project" value="TreeGrafter"/>
</dbReference>
<dbReference type="PRINTS" id="PR00421">
    <property type="entry name" value="THIOREDOXIN"/>
</dbReference>
<evidence type="ECO:0000313" key="3">
    <source>
        <dbReference type="Proteomes" id="UP000246740"/>
    </source>
</evidence>
<evidence type="ECO:0000259" key="1">
    <source>
        <dbReference type="PROSITE" id="PS51352"/>
    </source>
</evidence>
<dbReference type="PROSITE" id="PS51352">
    <property type="entry name" value="THIOREDOXIN_2"/>
    <property type="match status" value="1"/>
</dbReference>
<dbReference type="AlphaFoldDB" id="A0A317XYK9"/>
<dbReference type="InterPro" id="IPR036249">
    <property type="entry name" value="Thioredoxin-like_sf"/>
</dbReference>
<organism evidence="2 3">
    <name type="scientific">Testicularia cyperi</name>
    <dbReference type="NCBI Taxonomy" id="1882483"/>
    <lineage>
        <taxon>Eukaryota</taxon>
        <taxon>Fungi</taxon>
        <taxon>Dikarya</taxon>
        <taxon>Basidiomycota</taxon>
        <taxon>Ustilaginomycotina</taxon>
        <taxon>Ustilaginomycetes</taxon>
        <taxon>Ustilaginales</taxon>
        <taxon>Anthracoideaceae</taxon>
        <taxon>Testicularia</taxon>
    </lineage>
</organism>
<dbReference type="Proteomes" id="UP000246740">
    <property type="component" value="Unassembled WGS sequence"/>
</dbReference>
<dbReference type="Gene3D" id="3.40.30.10">
    <property type="entry name" value="Glutaredoxin"/>
    <property type="match status" value="1"/>
</dbReference>
<name>A0A317XYK9_9BASI</name>
<dbReference type="GO" id="GO:0005737">
    <property type="term" value="C:cytoplasm"/>
    <property type="evidence" value="ECO:0007669"/>
    <property type="project" value="TreeGrafter"/>
</dbReference>
<dbReference type="Pfam" id="PF00085">
    <property type="entry name" value="Thioredoxin"/>
    <property type="match status" value="1"/>
</dbReference>
<dbReference type="PANTHER" id="PTHR45663">
    <property type="entry name" value="GEO12009P1"/>
    <property type="match status" value="1"/>
</dbReference>
<feature type="domain" description="Thioredoxin" evidence="1">
    <location>
        <begin position="47"/>
        <end position="178"/>
    </location>
</feature>
<dbReference type="PANTHER" id="PTHR45663:SF11">
    <property type="entry name" value="GEO12009P1"/>
    <property type="match status" value="1"/>
</dbReference>
<dbReference type="InParanoid" id="A0A317XYK9"/>
<sequence length="178" mass="19519">MSDYQGDRPSSSRLAVAKSTYLLSILTKSSDSLRMLRNLLRPGPLTRALPSSSRAFSSSRISRKVYENVDKAFFEARVLNPSAEDAATPVLVDFFATWCQPCKLLSPALKKVASQPDLVAGKTIDLVTIDVDQHQDVAQAFKVSAMPTVIAMKDGKVLDGFVGMLPEKKVIEFVQNLK</sequence>
<dbReference type="EMBL" id="KZ819188">
    <property type="protein sequence ID" value="PWZ03386.1"/>
    <property type="molecule type" value="Genomic_DNA"/>
</dbReference>
<dbReference type="STRING" id="1882483.A0A317XYK9"/>
<proteinExistence type="predicted"/>
<evidence type="ECO:0000313" key="2">
    <source>
        <dbReference type="EMBL" id="PWZ03386.1"/>
    </source>
</evidence>